<organism evidence="2 3">
    <name type="scientific">Spiribacter salinus</name>
    <dbReference type="NCBI Taxonomy" id="1335746"/>
    <lineage>
        <taxon>Bacteria</taxon>
        <taxon>Pseudomonadati</taxon>
        <taxon>Pseudomonadota</taxon>
        <taxon>Gammaproteobacteria</taxon>
        <taxon>Chromatiales</taxon>
        <taxon>Ectothiorhodospiraceae</taxon>
        <taxon>Spiribacter</taxon>
    </lineage>
</organism>
<sequence length="350" mass="39470">MANRDRRAQRKAKKRQERIRQNKHQARFGDAGFGSHGSDEPFPMPRMAINVHHVPGGDMVMMERTHRTMDFLLAGREPKNMEEVQQILNTQLVGDAWKENHGRMLLSSDLERAQDLAFDAIEEENPLKAVKLAKEALALDPACCDAHVIIATRGTKDANERLAILEGAIANERERLGGATFFEENRGHFWGVSKTRPYMRAHYAYALAFKALGQYPEAAAECRILLDLCTDDRQAVRYQYLACLMAGDLLDELKTAIIDHRENQDAAWLWARVLERLLAADPNGANQTLTKARRANFMVPTVLFMPAAKRHACPPTYETGDASEAVYIADVYGCAWDAHPQSLTWLRENA</sequence>
<dbReference type="InterPro" id="IPR011990">
    <property type="entry name" value="TPR-like_helical_dom_sf"/>
</dbReference>
<gene>
    <name evidence="2" type="ORF">FKY71_16645</name>
</gene>
<dbReference type="Proteomes" id="UP000315400">
    <property type="component" value="Unassembled WGS sequence"/>
</dbReference>
<reference evidence="2 3" key="1">
    <citation type="submission" date="2019-06" db="EMBL/GenBank/DDBJ databases">
        <title>Metagenome assembled Genome of Spiribacter salinus SL48-SHIP from the microbial mat of Salt Lake 48 (Novosibirsk region, Russia).</title>
        <authorList>
            <person name="Shipova A."/>
            <person name="Rozanov A.S."/>
            <person name="Bryanskaya A.V."/>
            <person name="Peltek S.E."/>
        </authorList>
    </citation>
    <scope>NUCLEOTIDE SEQUENCE [LARGE SCALE GENOMIC DNA]</scope>
    <source>
        <strain evidence="2">SL48-SHIP-2</strain>
    </source>
</reference>
<dbReference type="Gene3D" id="1.25.40.10">
    <property type="entry name" value="Tetratricopeptide repeat domain"/>
    <property type="match status" value="1"/>
</dbReference>
<dbReference type="SUPFAM" id="SSF48452">
    <property type="entry name" value="TPR-like"/>
    <property type="match status" value="1"/>
</dbReference>
<name>A0A540VIG5_9GAMM</name>
<proteinExistence type="predicted"/>
<dbReference type="EMBL" id="VIFK01000346">
    <property type="protein sequence ID" value="TQE96492.1"/>
    <property type="molecule type" value="Genomic_DNA"/>
</dbReference>
<evidence type="ECO:0008006" key="4">
    <source>
        <dbReference type="Google" id="ProtNLM"/>
    </source>
</evidence>
<feature type="region of interest" description="Disordered" evidence="1">
    <location>
        <begin position="1"/>
        <end position="36"/>
    </location>
</feature>
<protein>
    <recommendedName>
        <fullName evidence="4">Tetratricopeptide repeat protein</fullName>
    </recommendedName>
</protein>
<evidence type="ECO:0000313" key="2">
    <source>
        <dbReference type="EMBL" id="TQE96492.1"/>
    </source>
</evidence>
<evidence type="ECO:0000256" key="1">
    <source>
        <dbReference type="SAM" id="MobiDB-lite"/>
    </source>
</evidence>
<feature type="compositionally biased region" description="Basic residues" evidence="1">
    <location>
        <begin position="7"/>
        <end position="26"/>
    </location>
</feature>
<dbReference type="AlphaFoldDB" id="A0A540VIG5"/>
<comment type="caution">
    <text evidence="2">The sequence shown here is derived from an EMBL/GenBank/DDBJ whole genome shotgun (WGS) entry which is preliminary data.</text>
</comment>
<accession>A0A540VIG5</accession>
<evidence type="ECO:0000313" key="3">
    <source>
        <dbReference type="Proteomes" id="UP000315400"/>
    </source>
</evidence>